<evidence type="ECO:0000256" key="1">
    <source>
        <dbReference type="ARBA" id="ARBA00022801"/>
    </source>
</evidence>
<dbReference type="InterPro" id="IPR004843">
    <property type="entry name" value="Calcineurin-like_PHP"/>
</dbReference>
<dbReference type="Proteomes" id="UP000001798">
    <property type="component" value="Chromosome 3"/>
</dbReference>
<dbReference type="GeneID" id="5429346"/>
<proteinExistence type="predicted"/>
<protein>
    <recommendedName>
        <fullName evidence="4">Calcineurin-like phosphoesterase domain-containing protein</fullName>
    </recommendedName>
</protein>
<evidence type="ECO:0000313" key="5">
    <source>
        <dbReference type="EMBL" id="ATZ47719.1"/>
    </source>
</evidence>
<dbReference type="PANTHER" id="PTHR10340:SF27">
    <property type="entry name" value="ACL091CP"/>
    <property type="match status" value="1"/>
</dbReference>
<dbReference type="Pfam" id="PF00149">
    <property type="entry name" value="Metallophos"/>
    <property type="match status" value="1"/>
</dbReference>
<dbReference type="VEuPathDB" id="FungiDB:Bcin03g00290"/>
<dbReference type="Gene3D" id="3.60.21.10">
    <property type="match status" value="1"/>
</dbReference>
<dbReference type="RefSeq" id="XP_001548862.1">
    <property type="nucleotide sequence ID" value="XM_001548812.2"/>
</dbReference>
<dbReference type="OMA" id="MFGRTCG"/>
<dbReference type="AlphaFoldDB" id="A0A384JAU5"/>
<sequence>MAKHFLVALISTGYFVSFTQAGAELTKGSQLPGAPSFVVPSAFPTSVFSSYYLKPAATAEPQPALYDPILNITFPLNLTDPTTIPTSADDPVYYPEAIGNPSNTPPEILLQNALNEIKDIIYNETGLSSNCSKCIAALSVGKTLAQQAPEYVPDALVSLCQATGFATNTTCKNNYAPGSWGAIWTQVLALADVTGSDGQYICSSLSTTYCPLPSAAPLNTTGLWKPKPANVTAPKRSGQRKKVLHLSDFHLDPRYQVASEANCSSGLCCRYTNTPISQAIFPAPLYGSYKCDTPYFLALAALQSVGAMTGTNGYGSEPAFTIYTGDLVSHDTQNQMSREYVEYTETSIYSILKSYIKNPIFPVLGNHDSSPENIDSPHSLPGPLGKQFSWNYDHVSSLWQHEGWLSKADAEEAATHYAAYSVKTHLGLRIITLNTDFWYRSNYLNFINTTDPDVSGSLKFIIDELQMAEDAGERVWILGHVLSGWDGTNPLPNPTNLFYQIVDRYSPHVITNVFWGHTHEDQVLIYYSNNGTVQNSLTALTTGWIGPSVTPLTNMNSGYRMYEIDTGSFEIMDAYTFYSDVNSYSSLNGTGPTYQFEYSTRAAYGPSISWPEDAPLNATFWHGVTEAMEKNKTLVEVFNTFQGKSSIKSPNCTSDACAQAKVCYIRSGSAPIGRACPQGFASVQSPYLGKNF</sequence>
<dbReference type="EMBL" id="CP009807">
    <property type="protein sequence ID" value="ATZ47719.1"/>
    <property type="molecule type" value="Genomic_DNA"/>
</dbReference>
<evidence type="ECO:0000256" key="2">
    <source>
        <dbReference type="ARBA" id="ARBA00023180"/>
    </source>
</evidence>
<organism evidence="5 6">
    <name type="scientific">Botryotinia fuckeliana (strain B05.10)</name>
    <name type="common">Noble rot fungus</name>
    <name type="synonym">Botrytis cinerea</name>
    <dbReference type="NCBI Taxonomy" id="332648"/>
    <lineage>
        <taxon>Eukaryota</taxon>
        <taxon>Fungi</taxon>
        <taxon>Dikarya</taxon>
        <taxon>Ascomycota</taxon>
        <taxon>Pezizomycotina</taxon>
        <taxon>Leotiomycetes</taxon>
        <taxon>Helotiales</taxon>
        <taxon>Sclerotiniaceae</taxon>
        <taxon>Botrytis</taxon>
    </lineage>
</organism>
<dbReference type="GO" id="GO:0008081">
    <property type="term" value="F:phosphoric diester hydrolase activity"/>
    <property type="evidence" value="ECO:0007669"/>
    <property type="project" value="TreeGrafter"/>
</dbReference>
<reference evidence="5 6" key="1">
    <citation type="journal article" date="2011" name="PLoS Genet.">
        <title>Genomic analysis of the necrotrophic fungal pathogens Sclerotinia sclerotiorum and Botrytis cinerea.</title>
        <authorList>
            <person name="Amselem J."/>
            <person name="Cuomo C.A."/>
            <person name="van Kan J.A."/>
            <person name="Viaud M."/>
            <person name="Benito E.P."/>
            <person name="Couloux A."/>
            <person name="Coutinho P.M."/>
            <person name="de Vries R.P."/>
            <person name="Dyer P.S."/>
            <person name="Fillinger S."/>
            <person name="Fournier E."/>
            <person name="Gout L."/>
            <person name="Hahn M."/>
            <person name="Kohn L."/>
            <person name="Lapalu N."/>
            <person name="Plummer K.M."/>
            <person name="Pradier J.M."/>
            <person name="Quevillon E."/>
            <person name="Sharon A."/>
            <person name="Simon A."/>
            <person name="ten Have A."/>
            <person name="Tudzynski B."/>
            <person name="Tudzynski P."/>
            <person name="Wincker P."/>
            <person name="Andrew M."/>
            <person name="Anthouard V."/>
            <person name="Beever R.E."/>
            <person name="Beffa R."/>
            <person name="Benoit I."/>
            <person name="Bouzid O."/>
            <person name="Brault B."/>
            <person name="Chen Z."/>
            <person name="Choquer M."/>
            <person name="Collemare J."/>
            <person name="Cotton P."/>
            <person name="Danchin E.G."/>
            <person name="Da Silva C."/>
            <person name="Gautier A."/>
            <person name="Giraud C."/>
            <person name="Giraud T."/>
            <person name="Gonzalez C."/>
            <person name="Grossetete S."/>
            <person name="Guldener U."/>
            <person name="Henrissat B."/>
            <person name="Howlett B.J."/>
            <person name="Kodira C."/>
            <person name="Kretschmer M."/>
            <person name="Lappartient A."/>
            <person name="Leroch M."/>
            <person name="Levis C."/>
            <person name="Mauceli E."/>
            <person name="Neuveglise C."/>
            <person name="Oeser B."/>
            <person name="Pearson M."/>
            <person name="Poulain J."/>
            <person name="Poussereau N."/>
            <person name="Quesneville H."/>
            <person name="Rascle C."/>
            <person name="Schumacher J."/>
            <person name="Segurens B."/>
            <person name="Sexton A."/>
            <person name="Silva E."/>
            <person name="Sirven C."/>
            <person name="Soanes D.M."/>
            <person name="Talbot N.J."/>
            <person name="Templeton M."/>
            <person name="Yandava C."/>
            <person name="Yarden O."/>
            <person name="Zeng Q."/>
            <person name="Rollins J.A."/>
            <person name="Lebrun M.H."/>
            <person name="Dickman M."/>
        </authorList>
    </citation>
    <scope>NUCLEOTIDE SEQUENCE [LARGE SCALE GENOMIC DNA]</scope>
    <source>
        <strain evidence="5 6">B05.10</strain>
    </source>
</reference>
<reference evidence="5 6" key="2">
    <citation type="journal article" date="2012" name="Eukaryot. Cell">
        <title>Genome update of Botrytis cinerea strains B05.10 and T4.</title>
        <authorList>
            <person name="Staats M."/>
            <person name="van Kan J.A."/>
        </authorList>
    </citation>
    <scope>NUCLEOTIDE SEQUENCE [LARGE SCALE GENOMIC DNA]</scope>
    <source>
        <strain evidence="5 6">B05.10</strain>
    </source>
</reference>
<dbReference type="InterPro" id="IPR029052">
    <property type="entry name" value="Metallo-depent_PP-like"/>
</dbReference>
<name>A0A384JAU5_BOTFB</name>
<evidence type="ECO:0000256" key="3">
    <source>
        <dbReference type="SAM" id="SignalP"/>
    </source>
</evidence>
<dbReference type="InterPro" id="IPR041805">
    <property type="entry name" value="ASMase/PPN1_MPP"/>
</dbReference>
<evidence type="ECO:0000259" key="4">
    <source>
        <dbReference type="Pfam" id="PF00149"/>
    </source>
</evidence>
<feature type="signal peptide" evidence="3">
    <location>
        <begin position="1"/>
        <end position="21"/>
    </location>
</feature>
<keyword evidence="2" id="KW-0325">Glycoprotein</keyword>
<reference evidence="5 6" key="3">
    <citation type="journal article" date="2017" name="Mol. Plant Pathol.">
        <title>A gapless genome sequence of the fungus Botrytis cinerea.</title>
        <authorList>
            <person name="Van Kan J.A."/>
            <person name="Stassen J.H."/>
            <person name="Mosbach A."/>
            <person name="Van Der Lee T.A."/>
            <person name="Faino L."/>
            <person name="Farmer A.D."/>
            <person name="Papasotiriou D.G."/>
            <person name="Zhou S."/>
            <person name="Seidl M.F."/>
            <person name="Cottam E."/>
            <person name="Edel D."/>
            <person name="Hahn M."/>
            <person name="Schwartz D.C."/>
            <person name="Dietrich R.A."/>
            <person name="Widdison S."/>
            <person name="Scalliet G."/>
        </authorList>
    </citation>
    <scope>NUCLEOTIDE SEQUENCE [LARGE SCALE GENOMIC DNA]</scope>
    <source>
        <strain evidence="5 6">B05.10</strain>
    </source>
</reference>
<dbReference type="SUPFAM" id="SSF56300">
    <property type="entry name" value="Metallo-dependent phosphatases"/>
    <property type="match status" value="1"/>
</dbReference>
<dbReference type="CDD" id="cd00842">
    <property type="entry name" value="MPP_ASMase"/>
    <property type="match status" value="1"/>
</dbReference>
<gene>
    <name evidence="5" type="ORF">BCIN_03g00290</name>
</gene>
<keyword evidence="1" id="KW-0378">Hydrolase</keyword>
<dbReference type="KEGG" id="bfu:BCIN_03g00290"/>
<dbReference type="OrthoDB" id="282973at2759"/>
<feature type="domain" description="Calcineurin-like phosphoesterase" evidence="4">
    <location>
        <begin position="242"/>
        <end position="520"/>
    </location>
</feature>
<keyword evidence="3" id="KW-0732">Signal</keyword>
<accession>A0A384JAU5</accession>
<keyword evidence="6" id="KW-1185">Reference proteome</keyword>
<evidence type="ECO:0000313" key="6">
    <source>
        <dbReference type="Proteomes" id="UP000001798"/>
    </source>
</evidence>
<feature type="chain" id="PRO_5016707501" description="Calcineurin-like phosphoesterase domain-containing protein" evidence="3">
    <location>
        <begin position="22"/>
        <end position="692"/>
    </location>
</feature>
<dbReference type="PANTHER" id="PTHR10340">
    <property type="entry name" value="SPHINGOMYELIN PHOSPHODIESTERASE"/>
    <property type="match status" value="1"/>
</dbReference>